<dbReference type="FunFam" id="2.30.38.10:FF:000001">
    <property type="entry name" value="Non-ribosomal peptide synthetase PvdI"/>
    <property type="match status" value="1"/>
</dbReference>
<dbReference type="GO" id="GO:0031177">
    <property type="term" value="F:phosphopantetheine binding"/>
    <property type="evidence" value="ECO:0007669"/>
    <property type="project" value="InterPro"/>
</dbReference>
<keyword evidence="3" id="KW-0596">Phosphopantetheine</keyword>
<dbReference type="Proteomes" id="UP000620559">
    <property type="component" value="Unassembled WGS sequence"/>
</dbReference>
<dbReference type="Pfam" id="PF13193">
    <property type="entry name" value="AMP-binding_C"/>
    <property type="match status" value="1"/>
</dbReference>
<dbReference type="PROSITE" id="PS50075">
    <property type="entry name" value="CARRIER"/>
    <property type="match status" value="1"/>
</dbReference>
<feature type="region of interest" description="Disordered" evidence="5">
    <location>
        <begin position="760"/>
        <end position="780"/>
    </location>
</feature>
<dbReference type="InterPro" id="IPR023213">
    <property type="entry name" value="CAT-like_dom_sf"/>
</dbReference>
<feature type="compositionally biased region" description="Basic and acidic residues" evidence="5">
    <location>
        <begin position="760"/>
        <end position="771"/>
    </location>
</feature>
<dbReference type="SMART" id="SM00823">
    <property type="entry name" value="PKS_PP"/>
    <property type="match status" value="1"/>
</dbReference>
<dbReference type="InterPro" id="IPR010071">
    <property type="entry name" value="AA_adenyl_dom"/>
</dbReference>
<dbReference type="InterPro" id="IPR020806">
    <property type="entry name" value="PKS_PP-bd"/>
</dbReference>
<dbReference type="InterPro" id="IPR009081">
    <property type="entry name" value="PP-bd_ACP"/>
</dbReference>
<reference evidence="7" key="1">
    <citation type="submission" date="2020-10" db="EMBL/GenBank/DDBJ databases">
        <authorList>
            <person name="Castelo-Branco R."/>
            <person name="Eusebio N."/>
            <person name="Adriana R."/>
            <person name="Vieira A."/>
            <person name="Brugerolle De Fraissinette N."/>
            <person name="Rezende De Castro R."/>
            <person name="Schneider M.P."/>
            <person name="Vasconcelos V."/>
            <person name="Leao P.N."/>
        </authorList>
    </citation>
    <scope>NUCLEOTIDE SEQUENCE</scope>
    <source>
        <strain evidence="7">LEGE 06105</strain>
    </source>
</reference>
<proteinExistence type="inferred from homology"/>
<evidence type="ECO:0000313" key="8">
    <source>
        <dbReference type="Proteomes" id="UP000620559"/>
    </source>
</evidence>
<dbReference type="FunFam" id="3.40.50.980:FF:000002">
    <property type="entry name" value="Enterobactin synthetase component F"/>
    <property type="match status" value="1"/>
</dbReference>
<dbReference type="InterPro" id="IPR045851">
    <property type="entry name" value="AMP-bd_C_sf"/>
</dbReference>
<dbReference type="FunFam" id="3.40.50.12780:FF:000012">
    <property type="entry name" value="Non-ribosomal peptide synthetase"/>
    <property type="match status" value="1"/>
</dbReference>
<dbReference type="Gene3D" id="3.30.559.30">
    <property type="entry name" value="Nonribosomal peptide synthetase, condensation domain"/>
    <property type="match status" value="1"/>
</dbReference>
<dbReference type="CDD" id="cd05930">
    <property type="entry name" value="A_NRPS"/>
    <property type="match status" value="1"/>
</dbReference>
<dbReference type="SUPFAM" id="SSF47336">
    <property type="entry name" value="ACP-like"/>
    <property type="match status" value="1"/>
</dbReference>
<dbReference type="InterPro" id="IPR001242">
    <property type="entry name" value="Condensation_dom"/>
</dbReference>
<dbReference type="FunFam" id="1.10.1200.10:FF:000005">
    <property type="entry name" value="Nonribosomal peptide synthetase 1"/>
    <property type="match status" value="1"/>
</dbReference>
<comment type="similarity">
    <text evidence="2">Belongs to the ATP-dependent AMP-binding enzyme family.</text>
</comment>
<evidence type="ECO:0000256" key="4">
    <source>
        <dbReference type="ARBA" id="ARBA00022553"/>
    </source>
</evidence>
<dbReference type="SUPFAM" id="SSF52777">
    <property type="entry name" value="CoA-dependent acyltransferases"/>
    <property type="match status" value="2"/>
</dbReference>
<dbReference type="Gene3D" id="2.30.38.10">
    <property type="entry name" value="Luciferase, Domain 3"/>
    <property type="match status" value="1"/>
</dbReference>
<evidence type="ECO:0000256" key="2">
    <source>
        <dbReference type="ARBA" id="ARBA00006432"/>
    </source>
</evidence>
<dbReference type="EMBL" id="JADEWL010000021">
    <property type="protein sequence ID" value="MBE9212891.1"/>
    <property type="molecule type" value="Genomic_DNA"/>
</dbReference>
<dbReference type="FunFam" id="3.40.50.980:FF:000001">
    <property type="entry name" value="Non-ribosomal peptide synthetase"/>
    <property type="match status" value="1"/>
</dbReference>
<dbReference type="GO" id="GO:0003824">
    <property type="term" value="F:catalytic activity"/>
    <property type="evidence" value="ECO:0007669"/>
    <property type="project" value="InterPro"/>
</dbReference>
<name>A0A8J7FEM9_9CYAN</name>
<dbReference type="PROSITE" id="PS00455">
    <property type="entry name" value="AMP_BINDING"/>
    <property type="match status" value="1"/>
</dbReference>
<evidence type="ECO:0000256" key="5">
    <source>
        <dbReference type="SAM" id="MobiDB-lite"/>
    </source>
</evidence>
<evidence type="ECO:0000256" key="3">
    <source>
        <dbReference type="ARBA" id="ARBA00022450"/>
    </source>
</evidence>
<dbReference type="Gene3D" id="3.40.50.980">
    <property type="match status" value="2"/>
</dbReference>
<dbReference type="GO" id="GO:0044550">
    <property type="term" value="P:secondary metabolite biosynthetic process"/>
    <property type="evidence" value="ECO:0007669"/>
    <property type="project" value="UniProtKB-ARBA"/>
</dbReference>
<keyword evidence="4" id="KW-0597">Phosphoprotein</keyword>
<dbReference type="GO" id="GO:0008610">
    <property type="term" value="P:lipid biosynthetic process"/>
    <property type="evidence" value="ECO:0007669"/>
    <property type="project" value="UniProtKB-ARBA"/>
</dbReference>
<evidence type="ECO:0000259" key="6">
    <source>
        <dbReference type="PROSITE" id="PS50075"/>
    </source>
</evidence>
<dbReference type="Gene3D" id="3.30.559.10">
    <property type="entry name" value="Chloramphenicol acetyltransferase-like domain"/>
    <property type="match status" value="1"/>
</dbReference>
<sequence>MDKQKNIENIYPLSPMQQGILFHSLLSPDAGAYVPQVCITVDGLTDVIAFQKSWNEVFQRHSILRTAFRWEKRDQSFQVVYRVLDLPWQQQDWREFSPEEQQHKLEDFLEEDRQQGFDLKIPPLLRITLIHLTESCYHLIWTQHHLIIDGWSAGLVLKEVFQLYQVFHKGADLPDLLIYNYRPYADYITWLGEQDLSTAEKFWKTQLEGFSTPNVLQVKQSSSNSIKPNWTEQQISLPASITNNLKTLAKNHQFTLNTLIQGAFAILLSRYSNQDDIVFGATSSGRPPTLTGSESMVGLFINTLPVRVQVDPEASLIPWLQQLQTQQIEALQYEYTPLLEIQNWSEIPRGSMLFEHILVFENYPVDASLLRSQDGLKIEKVNSLEWTSFPLTMLVSVASELTFKIKYDSNRFDDSRISGLFVSFYTLLEAIANNPFSSLIKLPVLTDAQQQLLTEWNLTQSEYPQQCIHELFEAQVELTPNATAVIFKDDLLTYQELNTKANQLAHYLQTLGVQSEVLVGISLERSVEMVIAILAILKAGGAYVPLDPEYPQERLDFIKQETQVKTVLTQDKITEILSDAAQLLQSNPVNNTIPENSIYVIYTSGSTGKPKGVINTHRGLVNRLYWMQQTYQLTADDRVLQKTPFSFDVSVWEFFWTLLFGATLIIAEPGGHKDSGYLVNLIKEQQITTLHFVPSMLEAFLEEPQLEFCTSLKRVICSGEALTSELQKRFFTHLNAQLHNLYGPTEAAIDVTYYEGRRQEAEGRRKEEKGIKNTSPHPFTIPIGTPIHNTQIYILDSHLRQVPIGVAGELYIGGDGLARGYLKRPDLTAQSFIPNPFNETSPPSPLLTKERGAEGGVRLSSKLYKTGDKARYLPDGNIEFLGRIDYQVKIRGFRIELGEIEVVLLQHPEVKTAVVIAKEYQSQNQNNNSRLVAYVVPIQEETETAELKTSLRSFLEAKLPSYMIPSAFVILESIPLTPNGKIDRRSLLALDEMGVKLFHQVLPRNSTEEMIAIIWKEVLKLEQVGIYDNFFDLGGNSLLATRINSRLRQTFELDLPLRSIFEKPTIVAIAVYIQALQITIQQQNSNTPTTGRKEIEL</sequence>
<dbReference type="Gene3D" id="3.30.300.30">
    <property type="match status" value="1"/>
</dbReference>
<comment type="cofactor">
    <cofactor evidence="1">
        <name>pantetheine 4'-phosphate</name>
        <dbReference type="ChEBI" id="CHEBI:47942"/>
    </cofactor>
</comment>
<comment type="caution">
    <text evidence="7">The sequence shown here is derived from an EMBL/GenBank/DDBJ whole genome shotgun (WGS) entry which is preliminary data.</text>
</comment>
<dbReference type="InterPro" id="IPR000873">
    <property type="entry name" value="AMP-dep_synth/lig_dom"/>
</dbReference>
<dbReference type="PANTHER" id="PTHR45527:SF1">
    <property type="entry name" value="FATTY ACID SYNTHASE"/>
    <property type="match status" value="1"/>
</dbReference>
<dbReference type="NCBIfam" id="TIGR01733">
    <property type="entry name" value="AA-adenyl-dom"/>
    <property type="match status" value="1"/>
</dbReference>
<protein>
    <submittedName>
        <fullName evidence="7">Amino acid adenylation domain-containing protein</fullName>
    </submittedName>
</protein>
<keyword evidence="8" id="KW-1185">Reference proteome</keyword>
<dbReference type="FunFam" id="3.30.300.30:FF:000010">
    <property type="entry name" value="Enterobactin synthetase component F"/>
    <property type="match status" value="1"/>
</dbReference>
<dbReference type="GO" id="GO:0005829">
    <property type="term" value="C:cytosol"/>
    <property type="evidence" value="ECO:0007669"/>
    <property type="project" value="TreeGrafter"/>
</dbReference>
<dbReference type="Gene3D" id="1.10.1200.10">
    <property type="entry name" value="ACP-like"/>
    <property type="match status" value="1"/>
</dbReference>
<dbReference type="CDD" id="cd19543">
    <property type="entry name" value="DCL_NRPS"/>
    <property type="match status" value="1"/>
</dbReference>
<dbReference type="PANTHER" id="PTHR45527">
    <property type="entry name" value="NONRIBOSOMAL PEPTIDE SYNTHETASE"/>
    <property type="match status" value="1"/>
</dbReference>
<dbReference type="InterPro" id="IPR036736">
    <property type="entry name" value="ACP-like_sf"/>
</dbReference>
<gene>
    <name evidence="7" type="ORF">IQ247_09330</name>
</gene>
<dbReference type="InterPro" id="IPR025110">
    <property type="entry name" value="AMP-bd_C"/>
</dbReference>
<dbReference type="Pfam" id="PF00550">
    <property type="entry name" value="PP-binding"/>
    <property type="match status" value="1"/>
</dbReference>
<dbReference type="RefSeq" id="WP_193919260.1">
    <property type="nucleotide sequence ID" value="NZ_JADEWL010000021.1"/>
</dbReference>
<dbReference type="Pfam" id="PF00668">
    <property type="entry name" value="Condensation"/>
    <property type="match status" value="1"/>
</dbReference>
<evidence type="ECO:0000256" key="1">
    <source>
        <dbReference type="ARBA" id="ARBA00001957"/>
    </source>
</evidence>
<organism evidence="7 8">
    <name type="scientific">Plectonema cf. radiosum LEGE 06105</name>
    <dbReference type="NCBI Taxonomy" id="945769"/>
    <lineage>
        <taxon>Bacteria</taxon>
        <taxon>Bacillati</taxon>
        <taxon>Cyanobacteriota</taxon>
        <taxon>Cyanophyceae</taxon>
        <taxon>Oscillatoriophycideae</taxon>
        <taxon>Oscillatoriales</taxon>
        <taxon>Microcoleaceae</taxon>
        <taxon>Plectonema</taxon>
    </lineage>
</organism>
<evidence type="ECO:0000313" key="7">
    <source>
        <dbReference type="EMBL" id="MBE9212891.1"/>
    </source>
</evidence>
<dbReference type="Pfam" id="PF00501">
    <property type="entry name" value="AMP-binding"/>
    <property type="match status" value="1"/>
</dbReference>
<accession>A0A8J7FEM9</accession>
<dbReference type="AlphaFoldDB" id="A0A8J7FEM9"/>
<dbReference type="GO" id="GO:0043041">
    <property type="term" value="P:amino acid activation for nonribosomal peptide biosynthetic process"/>
    <property type="evidence" value="ECO:0007669"/>
    <property type="project" value="TreeGrafter"/>
</dbReference>
<dbReference type="SUPFAM" id="SSF56801">
    <property type="entry name" value="Acetyl-CoA synthetase-like"/>
    <property type="match status" value="1"/>
</dbReference>
<dbReference type="InterPro" id="IPR020845">
    <property type="entry name" value="AMP-binding_CS"/>
</dbReference>
<feature type="domain" description="Carrier" evidence="6">
    <location>
        <begin position="1002"/>
        <end position="1077"/>
    </location>
</feature>